<gene>
    <name evidence="2" type="ORF">GCM10022392_02150</name>
</gene>
<evidence type="ECO:0000256" key="1">
    <source>
        <dbReference type="SAM" id="SignalP"/>
    </source>
</evidence>
<dbReference type="EMBL" id="BAABCV010000001">
    <property type="protein sequence ID" value="GAA4084960.1"/>
    <property type="molecule type" value="Genomic_DNA"/>
</dbReference>
<dbReference type="RefSeq" id="WP_345100483.1">
    <property type="nucleotide sequence ID" value="NZ_BAABCV010000001.1"/>
</dbReference>
<keyword evidence="1" id="KW-0732">Signal</keyword>
<evidence type="ECO:0000313" key="3">
    <source>
        <dbReference type="Proteomes" id="UP001500841"/>
    </source>
</evidence>
<keyword evidence="3" id="KW-1185">Reference proteome</keyword>
<proteinExistence type="predicted"/>
<reference evidence="3" key="1">
    <citation type="journal article" date="2019" name="Int. J. Syst. Evol. Microbiol.">
        <title>The Global Catalogue of Microorganisms (GCM) 10K type strain sequencing project: providing services to taxonomists for standard genome sequencing and annotation.</title>
        <authorList>
            <consortium name="The Broad Institute Genomics Platform"/>
            <consortium name="The Broad Institute Genome Sequencing Center for Infectious Disease"/>
            <person name="Wu L."/>
            <person name="Ma J."/>
        </authorList>
    </citation>
    <scope>NUCLEOTIDE SEQUENCE [LARGE SCALE GENOMIC DNA]</scope>
    <source>
        <strain evidence="3">JCM 17085</strain>
    </source>
</reference>
<feature type="chain" id="PRO_5046456687" evidence="1">
    <location>
        <begin position="23"/>
        <end position="918"/>
    </location>
</feature>
<evidence type="ECO:0000313" key="2">
    <source>
        <dbReference type="EMBL" id="GAA4084960.1"/>
    </source>
</evidence>
<name>A0ABP7WBS3_9SPHI</name>
<protein>
    <submittedName>
        <fullName evidence="2">TonB-dependent receptor plug domain-containing protein</fullName>
    </submittedName>
</protein>
<dbReference type="Proteomes" id="UP001500841">
    <property type="component" value="Unassembled WGS sequence"/>
</dbReference>
<sequence>MNFGKFTALLFSLIVISFSAFSQSDTITAQTIVNKSIKYNAEYPFEKVYLHFDKPYYAVGDTIWFKAYITMDVTINDDMTKNKHLPTALSKVVYVDILNARDSVVQRLKLPATDGFAYGDIKLLPEHFREGNYHVQAYTNWMRNFDAAYFFNKTIPVGSLADKNVFSTIQLSSQQKNGTAKIDAVIHYTTVDNRDYAGRKFSWHAQSMAFENIAKGRGTTDAKGNMNISFSTDKIADLKTATLITDLDLGNNNINRSFTLKNTASPIDVQFFPEGGNLINGIKSKVAFKVVKPDGLGLNVTATITDNSGATVATPSTQHLGMGIFELTPTAGKTYQANIVFPGGQQTTYDLPVAKDDGMAIAVNNTDPQQITVSIKSSDAFFALNKNKRLTLLGQSGQVICYAGQTALASKTYDINIPKTKFPSGIAKFTVFLGGDELSERIAFIRRDDQLKIGLSTPKNTYGTRDNVPFTVTAKTAAGQPALANLSVTVIDNSKVPYNEVAETTILTNLLLTSELKGYIEKPNYYFTNINDKTSSDLDVLMLTQGYRRVSYKDIFTNKVPTIKYFPEDGIMVSGTLRTASGMPVPNGVVNFYVKNMRVSSTVNTNKDGEFFIPKLYFPDSVNAVVNARGNTNGNNMLIIVNNVTPQPPVPSITAPDEVANIDTALNAYLQNDKKIQANSRNLKEVVIKDTRAPKKQSHADYTMLSGLGNLPDHVMDPSRFTGCPTLYDCLKNTIPGMTYDNDKLYISRNYNAGKRVPASIYFDGMPTDFINLQSVDPTSIDQVEVYFNDGLSGLNRMDNTEGVVVISSKKEKRKPLDKELLNELLTPQYSAVKFKPKGYYMTREFYSPKYDATKTGALGGDLRTTIYWNPKVTTDKATGTAKFDFFNADGTGTYRAIIEGIDDKGNIGRTVYKYTVK</sequence>
<comment type="caution">
    <text evidence="2">The sequence shown here is derived from an EMBL/GenBank/DDBJ whole genome shotgun (WGS) entry which is preliminary data.</text>
</comment>
<organism evidence="2 3">
    <name type="scientific">Mucilaginibacter panaciglaebae</name>
    <dbReference type="NCBI Taxonomy" id="502331"/>
    <lineage>
        <taxon>Bacteria</taxon>
        <taxon>Pseudomonadati</taxon>
        <taxon>Bacteroidota</taxon>
        <taxon>Sphingobacteriia</taxon>
        <taxon>Sphingobacteriales</taxon>
        <taxon>Sphingobacteriaceae</taxon>
        <taxon>Mucilaginibacter</taxon>
    </lineage>
</organism>
<accession>A0ABP7WBS3</accession>
<dbReference type="Gene3D" id="2.60.40.1930">
    <property type="match status" value="1"/>
</dbReference>
<keyword evidence="2" id="KW-0675">Receptor</keyword>
<feature type="signal peptide" evidence="1">
    <location>
        <begin position="1"/>
        <end position="22"/>
    </location>
</feature>